<feature type="domain" description="ALG11 mannosyltransferase N-terminal" evidence="16">
    <location>
        <begin position="57"/>
        <end position="262"/>
    </location>
</feature>
<dbReference type="InterPro" id="IPR038013">
    <property type="entry name" value="ALG11"/>
</dbReference>
<evidence type="ECO:0000256" key="8">
    <source>
        <dbReference type="ARBA" id="ARBA00022692"/>
    </source>
</evidence>
<evidence type="ECO:0000313" key="18">
    <source>
        <dbReference type="Proteomes" id="UP001516400"/>
    </source>
</evidence>
<keyword evidence="8 14" id="KW-0812">Transmembrane</keyword>
<evidence type="ECO:0000313" key="17">
    <source>
        <dbReference type="EMBL" id="KAL3270520.1"/>
    </source>
</evidence>
<evidence type="ECO:0000259" key="15">
    <source>
        <dbReference type="Pfam" id="PF00534"/>
    </source>
</evidence>
<evidence type="ECO:0000256" key="3">
    <source>
        <dbReference type="ARBA" id="ARBA00009481"/>
    </source>
</evidence>
<reference evidence="17 18" key="1">
    <citation type="journal article" date="2021" name="BMC Biol.">
        <title>Horizontally acquired antibacterial genes associated with adaptive radiation of ladybird beetles.</title>
        <authorList>
            <person name="Li H.S."/>
            <person name="Tang X.F."/>
            <person name="Huang Y.H."/>
            <person name="Xu Z.Y."/>
            <person name="Chen M.L."/>
            <person name="Du X.Y."/>
            <person name="Qiu B.Y."/>
            <person name="Chen P.T."/>
            <person name="Zhang W."/>
            <person name="Slipinski A."/>
            <person name="Escalona H.E."/>
            <person name="Waterhouse R.M."/>
            <person name="Zwick A."/>
            <person name="Pang H."/>
        </authorList>
    </citation>
    <scope>NUCLEOTIDE SEQUENCE [LARGE SCALE GENOMIC DNA]</scope>
    <source>
        <strain evidence="17">SYSU2018</strain>
    </source>
</reference>
<comment type="similarity">
    <text evidence="3 14">Belongs to the glycosyltransferase group 1 family. Glycosyltransferase 4 subfamily.</text>
</comment>
<keyword evidence="9 14" id="KW-0256">Endoplasmic reticulum</keyword>
<evidence type="ECO:0000256" key="13">
    <source>
        <dbReference type="ARBA" id="ARBA00045128"/>
    </source>
</evidence>
<sequence>MENFVSSYMLLLLSYCVQILYISSLLLIVCLVSLLILVQYYKRKFHKNRGIDNSPLKVGIFHPYCNAGGGGERVLWVAVEALQKRYPNAQFYIYSGDIDVAPLEILQNVKKIMNIDIEKNVKFIYLTKRPWIEASKYPVFTLLGQALGSIYLGFEALNNFTPDIMIDTIGLTFAMLVFKYMGGCKTGSYIHYPIITKEMTKRVMNREAMYNNNSLIARSPFLTLGKLIYYRYFALMYSFAGKFSDITLVNSTFTQEHLSLLWSTALHLVYPPCDVDQFKQIKRGPKKPQSYRILSLAQFRPEKDHALQLQSLYELREIVPDDVFEKITLVLVGSCRNLGDEVRVKDLKDLSKHLSLENNVEFKVNVSFKELLQELEDSFIGIHSMRDEHFGISVVEQMAAGLIVVAHRSGGPLLDIIETSEGSRLGFLALWPQEYAHYLSYIIQADDGEICAIRERARSSVDRFNTKKFQDEFLRAIDPLFKI</sequence>
<keyword evidence="10 14" id="KW-1133">Transmembrane helix</keyword>
<evidence type="ECO:0000256" key="14">
    <source>
        <dbReference type="RuleBase" id="RU367051"/>
    </source>
</evidence>
<dbReference type="PANTHER" id="PTHR45919:SF1">
    <property type="entry name" value="GDP-MAN:MAN(3)GLCNAC(2)-PP-DOL ALPHA-1,2-MANNOSYLTRANSFERASE"/>
    <property type="match status" value="1"/>
</dbReference>
<evidence type="ECO:0000256" key="1">
    <source>
        <dbReference type="ARBA" id="ARBA00004389"/>
    </source>
</evidence>
<protein>
    <recommendedName>
        <fullName evidence="5 14">GDP-Man:Man(3)GlcNAc(2)-PP-Dol alpha-1,2-mannosyltransferase</fullName>
        <ecNumber evidence="4 14">2.4.1.131</ecNumber>
    </recommendedName>
</protein>
<dbReference type="InterPro" id="IPR031814">
    <property type="entry name" value="ALG11_N"/>
</dbReference>
<evidence type="ECO:0000256" key="12">
    <source>
        <dbReference type="ARBA" id="ARBA00045065"/>
    </source>
</evidence>
<comment type="pathway">
    <text evidence="2 14">Protein modification; protein glycosylation.</text>
</comment>
<evidence type="ECO:0000259" key="16">
    <source>
        <dbReference type="Pfam" id="PF15924"/>
    </source>
</evidence>
<proteinExistence type="inferred from homology"/>
<dbReference type="EMBL" id="JABFTP020000042">
    <property type="protein sequence ID" value="KAL3270520.1"/>
    <property type="molecule type" value="Genomic_DNA"/>
</dbReference>
<evidence type="ECO:0000256" key="10">
    <source>
        <dbReference type="ARBA" id="ARBA00022989"/>
    </source>
</evidence>
<gene>
    <name evidence="17" type="ORF">HHI36_021059</name>
</gene>
<evidence type="ECO:0000256" key="2">
    <source>
        <dbReference type="ARBA" id="ARBA00004922"/>
    </source>
</evidence>
<dbReference type="EC" id="2.4.1.131" evidence="4 14"/>
<comment type="subcellular location">
    <subcellularLocation>
        <location evidence="1">Endoplasmic reticulum membrane</location>
        <topology evidence="1">Single-pass membrane protein</topology>
    </subcellularLocation>
</comment>
<dbReference type="GO" id="GO:0005789">
    <property type="term" value="C:endoplasmic reticulum membrane"/>
    <property type="evidence" value="ECO:0007669"/>
    <property type="project" value="UniProtKB-SubCell"/>
</dbReference>
<comment type="caution">
    <text evidence="17">The sequence shown here is derived from an EMBL/GenBank/DDBJ whole genome shotgun (WGS) entry which is preliminary data.</text>
</comment>
<dbReference type="Gene3D" id="3.40.50.2000">
    <property type="entry name" value="Glycogen Phosphorylase B"/>
    <property type="match status" value="1"/>
</dbReference>
<dbReference type="Pfam" id="PF15924">
    <property type="entry name" value="ALG11_N"/>
    <property type="match status" value="1"/>
</dbReference>
<keyword evidence="11 14" id="KW-0472">Membrane</keyword>
<evidence type="ECO:0000256" key="7">
    <source>
        <dbReference type="ARBA" id="ARBA00022679"/>
    </source>
</evidence>
<feature type="domain" description="Glycosyl transferase family 1" evidence="15">
    <location>
        <begin position="278"/>
        <end position="418"/>
    </location>
</feature>
<dbReference type="InterPro" id="IPR001296">
    <property type="entry name" value="Glyco_trans_1"/>
</dbReference>
<name>A0ABD2MW05_9CUCU</name>
<evidence type="ECO:0000256" key="6">
    <source>
        <dbReference type="ARBA" id="ARBA00022676"/>
    </source>
</evidence>
<keyword evidence="7 14" id="KW-0808">Transferase</keyword>
<dbReference type="Proteomes" id="UP001516400">
    <property type="component" value="Unassembled WGS sequence"/>
</dbReference>
<comment type="catalytic activity">
    <reaction evidence="12 14">
        <text>an alpha-D-Man-(1-&gt;3)-[alpha-D-Man-(1-&gt;6)]-beta-D-Man-(1-&gt;4)-beta-D-GlcNAc-(1-&gt;4)-alpha-D-GlcNAc-diphospho-di-trans,poly-cis-dolichol + 2 GDP-alpha-D-mannose = an alpha-D-Man-(1-&gt;2)-alpha-D-Man-(1-&gt;2)-alpha-D-Man-(1-&gt;3)-[alpha-D-Man-(1-&gt;6)]-beta-D-Man-(1-&gt;4)-beta-D-GlcNAc-(1-&gt;4)-alpha-D-GlcNAc-diphospho-di-trans,poly-cis-dolichol + 2 GDP + 2 H(+)</text>
        <dbReference type="Rhea" id="RHEA:29523"/>
        <dbReference type="Rhea" id="RHEA-COMP:19515"/>
        <dbReference type="Rhea" id="RHEA-COMP:19516"/>
        <dbReference type="ChEBI" id="CHEBI:15378"/>
        <dbReference type="ChEBI" id="CHEBI:57527"/>
        <dbReference type="ChEBI" id="CHEBI:58189"/>
        <dbReference type="ChEBI" id="CHEBI:132511"/>
        <dbReference type="ChEBI" id="CHEBI:132515"/>
        <dbReference type="EC" id="2.4.1.131"/>
    </reaction>
    <physiologicalReaction direction="left-to-right" evidence="12 14">
        <dbReference type="Rhea" id="RHEA:29524"/>
    </physiologicalReaction>
</comment>
<comment type="function">
    <text evidence="13">GDP-Man:Man(3)GlcNAc(2)-PP-Dol alpha-1,2-mannosyltransferase that operates in the biosynthetic pathway of dolichol-linked oligosaccharides, the glycan precursors employed in protein asparagine (N)-glycosylation. The assembly of dolichol-linked oligosaccharides begins on the cytosolic side of the endoplasmic reticulum membrane and finishes in its lumen. The sequential addition of sugars to dolichol pyrophosphate produces dolichol-linked oligosaccharides containing fourteen sugars, including two GlcNAcs, nine mannoses and three glucoses. Once assembled, the oligosaccharide is transferred from the lipid to nascent proteins by oligosaccharyltransferases. Catalyzes, on the cytoplasmic face of the endoplasmic reticulum, the addition of the fourth and fifth mannose residues to the dolichol-linked oligosaccharide chain, to produce Man(5)GlcNAc(2)-PP-dolichol core oligosaccharide. Man(5)GlcNAc(2)-PP-dolichol is a substrate for ALG3, the following enzyme in the biosynthetic pathway.</text>
</comment>
<dbReference type="GO" id="GO:0004377">
    <property type="term" value="F:GDP-Man:Man(3)GlcNAc(2)-PP-Dol alpha-1,2-mannosyltransferase activity"/>
    <property type="evidence" value="ECO:0007669"/>
    <property type="project" value="UniProtKB-UniRule"/>
</dbReference>
<accession>A0ABD2MW05</accession>
<dbReference type="CDD" id="cd03806">
    <property type="entry name" value="GT4_ALG11-like"/>
    <property type="match status" value="1"/>
</dbReference>
<dbReference type="AlphaFoldDB" id="A0ABD2MW05"/>
<feature type="transmembrane region" description="Helical" evidence="14">
    <location>
        <begin position="12"/>
        <end position="38"/>
    </location>
</feature>
<evidence type="ECO:0000256" key="9">
    <source>
        <dbReference type="ARBA" id="ARBA00022824"/>
    </source>
</evidence>
<dbReference type="SUPFAM" id="SSF53756">
    <property type="entry name" value="UDP-Glycosyltransferase/glycogen phosphorylase"/>
    <property type="match status" value="1"/>
</dbReference>
<feature type="transmembrane region" description="Helical" evidence="14">
    <location>
        <begin position="137"/>
        <end position="154"/>
    </location>
</feature>
<keyword evidence="6 14" id="KW-0328">Glycosyltransferase</keyword>
<organism evidence="17 18">
    <name type="scientific">Cryptolaemus montrouzieri</name>
    <dbReference type="NCBI Taxonomy" id="559131"/>
    <lineage>
        <taxon>Eukaryota</taxon>
        <taxon>Metazoa</taxon>
        <taxon>Ecdysozoa</taxon>
        <taxon>Arthropoda</taxon>
        <taxon>Hexapoda</taxon>
        <taxon>Insecta</taxon>
        <taxon>Pterygota</taxon>
        <taxon>Neoptera</taxon>
        <taxon>Endopterygota</taxon>
        <taxon>Coleoptera</taxon>
        <taxon>Polyphaga</taxon>
        <taxon>Cucujiformia</taxon>
        <taxon>Coccinelloidea</taxon>
        <taxon>Coccinellidae</taxon>
        <taxon>Scymninae</taxon>
        <taxon>Scymnini</taxon>
        <taxon>Cryptolaemus</taxon>
    </lineage>
</organism>
<keyword evidence="18" id="KW-1185">Reference proteome</keyword>
<evidence type="ECO:0000256" key="5">
    <source>
        <dbReference type="ARBA" id="ARBA00022018"/>
    </source>
</evidence>
<evidence type="ECO:0000256" key="11">
    <source>
        <dbReference type="ARBA" id="ARBA00023136"/>
    </source>
</evidence>
<dbReference type="PANTHER" id="PTHR45919">
    <property type="entry name" value="GDP-MAN:MAN(3)GLCNAC(2)-PP-DOL ALPHA-1,2-MANNOSYLTRANSFERASE"/>
    <property type="match status" value="1"/>
</dbReference>
<evidence type="ECO:0000256" key="4">
    <source>
        <dbReference type="ARBA" id="ARBA00012645"/>
    </source>
</evidence>
<dbReference type="Pfam" id="PF00534">
    <property type="entry name" value="Glycos_transf_1"/>
    <property type="match status" value="1"/>
</dbReference>